<proteinExistence type="predicted"/>
<dbReference type="Proteomes" id="UP000824208">
    <property type="component" value="Unassembled WGS sequence"/>
</dbReference>
<feature type="compositionally biased region" description="Low complexity" evidence="1">
    <location>
        <begin position="576"/>
        <end position="594"/>
    </location>
</feature>
<accession>A0A9D2S5W6</accession>
<gene>
    <name evidence="2" type="ORF">H9714_06555</name>
</gene>
<feature type="region of interest" description="Disordered" evidence="1">
    <location>
        <begin position="568"/>
        <end position="624"/>
    </location>
</feature>
<dbReference type="EMBL" id="DWYC01000055">
    <property type="protein sequence ID" value="HJB57196.1"/>
    <property type="molecule type" value="Genomic_DNA"/>
</dbReference>
<protein>
    <recommendedName>
        <fullName evidence="4">Portal protein</fullName>
    </recommendedName>
</protein>
<evidence type="ECO:0008006" key="4">
    <source>
        <dbReference type="Google" id="ProtNLM"/>
    </source>
</evidence>
<evidence type="ECO:0000313" key="2">
    <source>
        <dbReference type="EMBL" id="HJB57196.1"/>
    </source>
</evidence>
<reference evidence="2" key="2">
    <citation type="submission" date="2021-04" db="EMBL/GenBank/DDBJ databases">
        <authorList>
            <person name="Gilroy R."/>
        </authorList>
    </citation>
    <scope>NUCLEOTIDE SEQUENCE</scope>
    <source>
        <strain evidence="2">CHK189-11263</strain>
    </source>
</reference>
<reference evidence="2" key="1">
    <citation type="journal article" date="2021" name="PeerJ">
        <title>Extensive microbial diversity within the chicken gut microbiome revealed by metagenomics and culture.</title>
        <authorList>
            <person name="Gilroy R."/>
            <person name="Ravi A."/>
            <person name="Getino M."/>
            <person name="Pursley I."/>
            <person name="Horton D.L."/>
            <person name="Alikhan N.F."/>
            <person name="Baker D."/>
            <person name="Gharbi K."/>
            <person name="Hall N."/>
            <person name="Watson M."/>
            <person name="Adriaenssens E.M."/>
            <person name="Foster-Nyarko E."/>
            <person name="Jarju S."/>
            <person name="Secka A."/>
            <person name="Antonio M."/>
            <person name="Oren A."/>
            <person name="Chaudhuri R.R."/>
            <person name="La Ragione R."/>
            <person name="Hildebrand F."/>
            <person name="Pallen M.J."/>
        </authorList>
    </citation>
    <scope>NUCLEOTIDE SEQUENCE</scope>
    <source>
        <strain evidence="2">CHK189-11263</strain>
    </source>
</reference>
<organism evidence="2 3">
    <name type="scientific">Candidatus Flavonifractor intestinipullorum</name>
    <dbReference type="NCBI Taxonomy" id="2838587"/>
    <lineage>
        <taxon>Bacteria</taxon>
        <taxon>Bacillati</taxon>
        <taxon>Bacillota</taxon>
        <taxon>Clostridia</taxon>
        <taxon>Eubacteriales</taxon>
        <taxon>Oscillospiraceae</taxon>
        <taxon>Flavonifractor</taxon>
    </lineage>
</organism>
<comment type="caution">
    <text evidence="2">The sequence shown here is derived from an EMBL/GenBank/DDBJ whole genome shotgun (WGS) entry which is preliminary data.</text>
</comment>
<dbReference type="Pfam" id="PF16510">
    <property type="entry name" value="P22_portal"/>
    <property type="match status" value="2"/>
</dbReference>
<feature type="compositionally biased region" description="Basic and acidic residues" evidence="1">
    <location>
        <begin position="615"/>
        <end position="624"/>
    </location>
</feature>
<evidence type="ECO:0000313" key="3">
    <source>
        <dbReference type="Proteomes" id="UP000824208"/>
    </source>
</evidence>
<sequence>MQFDLQAQELRPIGKEQAREAMAVLAKYKQGKANLEAQVVENERWYRLRHWEMLRRKDNGEQAEPVSAWLFNTIMNKHADAMDNYPEYNVLPRERSDEQDAKTISSVLPVILERNGFEQVYSDNWWEKLKNGTAIYSPVWDKSLENGLGDVAVRQIDILNFFWEPGIQDIQKSRNVFYVELVDPEALEEEHPQLRGKLGAQGFTLTSYDYDDSVDTSDKAVLVHWYYKRRAGTRTVLHYAQLCNEEVLFASENEPEYRERGWYDHGLYPFVLDILYPEKGTPAGFGFVSICKDPQMYIDKLMGLVLENTALATNPRYFARQSGSINEAEFLDQTKKLVHVEGGVDEGYLRRIDVDPVPGNTLNVLQMRIDEMKETSGNRDVTAGSSGSGVTAASAIAALQEAGNKGSRDMIAGSYRAYRKLGYLILELLRQFYTEERYFRITAPNGAAEYIAFSNAGMREHSAGVGADGRPLSRRSVYDIKITAQKRSAISREVENQRATELYGAGFFNPERAQESLIALDMMEFEGKDKVLEKVQEGQTLLNLLQQMNQQMQQMAALLQAATGVQVEGAEESGRTHSAGGSGRSTSRGSSLGAEQSRAMTAGRTPYAQQLARRAAPDMGRDAT</sequence>
<dbReference type="AlphaFoldDB" id="A0A9D2S5W6"/>
<evidence type="ECO:0000256" key="1">
    <source>
        <dbReference type="SAM" id="MobiDB-lite"/>
    </source>
</evidence>
<name>A0A9D2S5W6_9FIRM</name>
<dbReference type="InterPro" id="IPR032427">
    <property type="entry name" value="P22_portal"/>
</dbReference>